<dbReference type="RefSeq" id="WP_119739747.1">
    <property type="nucleotide sequence ID" value="NZ_QYUN01000002.1"/>
</dbReference>
<organism evidence="2 3">
    <name type="scientific">Noviherbaspirillum cavernae</name>
    <dbReference type="NCBI Taxonomy" id="2320862"/>
    <lineage>
        <taxon>Bacteria</taxon>
        <taxon>Pseudomonadati</taxon>
        <taxon>Pseudomonadota</taxon>
        <taxon>Betaproteobacteria</taxon>
        <taxon>Burkholderiales</taxon>
        <taxon>Oxalobacteraceae</taxon>
        <taxon>Noviherbaspirillum</taxon>
    </lineage>
</organism>
<comment type="caution">
    <text evidence="2">The sequence shown here is derived from an EMBL/GenBank/DDBJ whole genome shotgun (WGS) entry which is preliminary data.</text>
</comment>
<dbReference type="EMBL" id="QYUN01000002">
    <property type="protein sequence ID" value="RJG06824.1"/>
    <property type="molecule type" value="Genomic_DNA"/>
</dbReference>
<keyword evidence="3" id="KW-1185">Reference proteome</keyword>
<keyword evidence="1" id="KW-1133">Transmembrane helix</keyword>
<evidence type="ECO:0000313" key="3">
    <source>
        <dbReference type="Proteomes" id="UP000285190"/>
    </source>
</evidence>
<evidence type="ECO:0008006" key="4">
    <source>
        <dbReference type="Google" id="ProtNLM"/>
    </source>
</evidence>
<dbReference type="Proteomes" id="UP000285190">
    <property type="component" value="Unassembled WGS sequence"/>
</dbReference>
<dbReference type="OrthoDB" id="5954007at2"/>
<keyword evidence="1" id="KW-0472">Membrane</keyword>
<evidence type="ECO:0000256" key="1">
    <source>
        <dbReference type="SAM" id="Phobius"/>
    </source>
</evidence>
<keyword evidence="1" id="KW-0812">Transmembrane</keyword>
<protein>
    <recommendedName>
        <fullName evidence="4">Pilus assembly protein PilX</fullName>
    </recommendedName>
</protein>
<proteinExistence type="predicted"/>
<dbReference type="AlphaFoldDB" id="A0A418X2Z9"/>
<evidence type="ECO:0000313" key="2">
    <source>
        <dbReference type="EMBL" id="RJG06824.1"/>
    </source>
</evidence>
<name>A0A418X2Z9_9BURK</name>
<feature type="transmembrane region" description="Helical" evidence="1">
    <location>
        <begin position="20"/>
        <end position="41"/>
    </location>
</feature>
<gene>
    <name evidence="2" type="ORF">D3870_13145</name>
</gene>
<reference evidence="2 3" key="1">
    <citation type="submission" date="2018-09" db="EMBL/GenBank/DDBJ databases">
        <authorList>
            <person name="Zhu H."/>
        </authorList>
    </citation>
    <scope>NUCLEOTIDE SEQUENCE [LARGE SCALE GENOMIC DNA]</scope>
    <source>
        <strain evidence="2 3">K2R10-39</strain>
    </source>
</reference>
<sequence>MKMSVRNGEKAISGQRGVSLMIVLIALVLLSLGAVGLIRMVDTGSLIVGNVAFKQGATSAADKAVGAGVNWILANNGEGASVSENNQANTLFKNSVTNGYYASSLDELDITGKSSSTSRVLVDWNDDGCAYAASTSRASCIKATPEDAAGNGYTTQYVITRMCKTTGDPNATGNGCAKPISGSSNVASGRNDTNYTDYARFTVPPGPYYRIVVRSKGPRNTVSFTETYVHF</sequence>
<accession>A0A418X2Z9</accession>